<dbReference type="PROSITE" id="PS50850">
    <property type="entry name" value="MFS"/>
    <property type="match status" value="1"/>
</dbReference>
<keyword evidence="2 4" id="KW-1133">Transmembrane helix</keyword>
<accession>A0ABY2V2Z4</accession>
<dbReference type="InterPro" id="IPR050327">
    <property type="entry name" value="Proton-linked_MCT"/>
</dbReference>
<dbReference type="Pfam" id="PF07690">
    <property type="entry name" value="MFS_1"/>
    <property type="match status" value="1"/>
</dbReference>
<feature type="transmembrane region" description="Helical" evidence="4">
    <location>
        <begin position="239"/>
        <end position="259"/>
    </location>
</feature>
<feature type="transmembrane region" description="Helical" evidence="4">
    <location>
        <begin position="391"/>
        <end position="411"/>
    </location>
</feature>
<keyword evidence="1 4" id="KW-0812">Transmembrane</keyword>
<dbReference type="InterPro" id="IPR011701">
    <property type="entry name" value="MFS"/>
</dbReference>
<feature type="transmembrane region" description="Helical" evidence="4">
    <location>
        <begin position="156"/>
        <end position="174"/>
    </location>
</feature>
<evidence type="ECO:0000313" key="7">
    <source>
        <dbReference type="Proteomes" id="UP000305417"/>
    </source>
</evidence>
<evidence type="ECO:0000256" key="3">
    <source>
        <dbReference type="ARBA" id="ARBA00023136"/>
    </source>
</evidence>
<dbReference type="PANTHER" id="PTHR11360">
    <property type="entry name" value="MONOCARBOXYLATE TRANSPORTER"/>
    <property type="match status" value="1"/>
</dbReference>
<evidence type="ECO:0000313" key="6">
    <source>
        <dbReference type="EMBL" id="TLS97598.1"/>
    </source>
</evidence>
<protein>
    <submittedName>
        <fullName evidence="6">MFS transporter</fullName>
    </submittedName>
</protein>
<dbReference type="Proteomes" id="UP000305417">
    <property type="component" value="Unassembled WGS sequence"/>
</dbReference>
<dbReference type="RefSeq" id="WP_138108960.1">
    <property type="nucleotide sequence ID" value="NZ_VBUC01000020.1"/>
</dbReference>
<proteinExistence type="predicted"/>
<dbReference type="InterPro" id="IPR020846">
    <property type="entry name" value="MFS_dom"/>
</dbReference>
<name>A0ABY2V2Z4_9BACT</name>
<evidence type="ECO:0000259" key="5">
    <source>
        <dbReference type="PROSITE" id="PS50850"/>
    </source>
</evidence>
<keyword evidence="3 4" id="KW-0472">Membrane</keyword>
<feature type="transmembrane region" description="Helical" evidence="4">
    <location>
        <begin position="61"/>
        <end position="82"/>
    </location>
</feature>
<comment type="caution">
    <text evidence="6">The sequence shown here is derived from an EMBL/GenBank/DDBJ whole genome shotgun (WGS) entry which is preliminary data.</text>
</comment>
<sequence>MKSKISKKLSLKSKIKKLLQNIFVEGTFKSVIGLGITTTIGYGTLFYSFTIMSTQIQNEFYWSKTFLFGIFSLGILLGGLIAPKVGKLLDKHGARLIMTIGSFLSFLGLYNLSLIQNEWHYIFAILFLEIVSTLVLYESAFVAFSQLAGNKARTPIIQITLIAGFASTIFWPLISYLLTVVNWREVYIILGLFHIFIAMPLHYFVLKPNLLINNDLKNSVNGLQNSVNLVGTKRKIAKYYLIFIFSLVTIPITAMQTHFMGLFQEFGFEMATAVLLGAIIGPSQVVARVIEIFFSRKVSPMTSALYSIFVLLVGLFALIISDYNYIFAFVFVIFYGAGQGLVTVIRGSLPLYLFGKNGYGEITGELNLYKNIVVATVPFGFALIIDNLGAHFAVFILILVSIISFIMLYILNKKLKVN</sequence>
<evidence type="ECO:0000256" key="4">
    <source>
        <dbReference type="SAM" id="Phobius"/>
    </source>
</evidence>
<feature type="transmembrane region" description="Helical" evidence="4">
    <location>
        <begin position="302"/>
        <end position="320"/>
    </location>
</feature>
<gene>
    <name evidence="6" type="ORF">FE247_08285</name>
</gene>
<feature type="transmembrane region" description="Helical" evidence="4">
    <location>
        <begin position="121"/>
        <end position="144"/>
    </location>
</feature>
<feature type="transmembrane region" description="Helical" evidence="4">
    <location>
        <begin position="21"/>
        <end position="49"/>
    </location>
</feature>
<evidence type="ECO:0000256" key="1">
    <source>
        <dbReference type="ARBA" id="ARBA00022692"/>
    </source>
</evidence>
<organism evidence="6 7">
    <name type="scientific">Aliarcobacter cibarius</name>
    <dbReference type="NCBI Taxonomy" id="255507"/>
    <lineage>
        <taxon>Bacteria</taxon>
        <taxon>Pseudomonadati</taxon>
        <taxon>Campylobacterota</taxon>
        <taxon>Epsilonproteobacteria</taxon>
        <taxon>Campylobacterales</taxon>
        <taxon>Arcobacteraceae</taxon>
        <taxon>Aliarcobacter</taxon>
    </lineage>
</organism>
<dbReference type="InterPro" id="IPR036259">
    <property type="entry name" value="MFS_trans_sf"/>
</dbReference>
<feature type="transmembrane region" description="Helical" evidence="4">
    <location>
        <begin position="186"/>
        <end position="206"/>
    </location>
</feature>
<feature type="transmembrane region" description="Helical" evidence="4">
    <location>
        <begin position="271"/>
        <end position="290"/>
    </location>
</feature>
<feature type="transmembrane region" description="Helical" evidence="4">
    <location>
        <begin position="94"/>
        <end position="115"/>
    </location>
</feature>
<reference evidence="6 7" key="1">
    <citation type="submission" date="2019-05" db="EMBL/GenBank/DDBJ databases">
        <title>Arcobacter cibarius and Arcobacter thereius providing challenges in identification an antibiotic susceptibility and Quinolone resistance.</title>
        <authorList>
            <person name="Busch A."/>
            <person name="Hanel I."/>
            <person name="Hotzel H."/>
            <person name="Tomaso H."/>
        </authorList>
    </citation>
    <scope>NUCLEOTIDE SEQUENCE [LARGE SCALE GENOMIC DNA]</scope>
    <source>
        <strain evidence="6 7">16CS0831-2</strain>
    </source>
</reference>
<evidence type="ECO:0000256" key="2">
    <source>
        <dbReference type="ARBA" id="ARBA00022989"/>
    </source>
</evidence>
<dbReference type="EMBL" id="VBUC01000020">
    <property type="protein sequence ID" value="TLS97598.1"/>
    <property type="molecule type" value="Genomic_DNA"/>
</dbReference>
<feature type="domain" description="Major facilitator superfamily (MFS) profile" evidence="5">
    <location>
        <begin position="19"/>
        <end position="416"/>
    </location>
</feature>
<keyword evidence="7" id="KW-1185">Reference proteome</keyword>
<dbReference type="PANTHER" id="PTHR11360:SF308">
    <property type="entry name" value="BLL3089 PROTEIN"/>
    <property type="match status" value="1"/>
</dbReference>
<dbReference type="SUPFAM" id="SSF103473">
    <property type="entry name" value="MFS general substrate transporter"/>
    <property type="match status" value="1"/>
</dbReference>
<feature type="transmembrane region" description="Helical" evidence="4">
    <location>
        <begin position="326"/>
        <end position="345"/>
    </location>
</feature>
<dbReference type="Gene3D" id="1.20.1250.20">
    <property type="entry name" value="MFS general substrate transporter like domains"/>
    <property type="match status" value="1"/>
</dbReference>